<dbReference type="eggNOG" id="COG0583">
    <property type="taxonomic scope" value="Bacteria"/>
</dbReference>
<sequence length="290" mass="31672">MKALDAQIRLFLAIAQARSISGAAMTLGLTQSGLSRQLAHLEAAVGQKLCERHGRGVALTDAGHKLQAAAQTAYDVIDNTILLLCEEQGVSQGNLRVAVIHTLSYYFMPDVVSRFMSQRPNANVSLMGRSSPEVVELVETGKADIGFVYDVAVASDAVEIVPLFDDVMTLIVSQNSPLAALEGVDLEAQRVPLVAFPEHYALRRMLHRKRLDTNVVAEVDTVDAMLRLVASTGGQCVLPDRVPTQLLENYGLSRVRIINPRLSRRVVAITKRERAQTALIKHMLKIAQTV</sequence>
<keyword evidence="8" id="KW-1185">Reference proteome</keyword>
<dbReference type="CDD" id="cd05466">
    <property type="entry name" value="PBP2_LTTR_substrate"/>
    <property type="match status" value="1"/>
</dbReference>
<dbReference type="Gene3D" id="3.40.190.290">
    <property type="match status" value="1"/>
</dbReference>
<dbReference type="SUPFAM" id="SSF46785">
    <property type="entry name" value="Winged helix' DNA-binding domain"/>
    <property type="match status" value="1"/>
</dbReference>
<dbReference type="Gene3D" id="1.10.10.10">
    <property type="entry name" value="Winged helix-like DNA-binding domain superfamily/Winged helix DNA-binding domain"/>
    <property type="match status" value="1"/>
</dbReference>
<dbReference type="PROSITE" id="PS50931">
    <property type="entry name" value="HTH_LYSR"/>
    <property type="match status" value="1"/>
</dbReference>
<dbReference type="Pfam" id="PF03466">
    <property type="entry name" value="LysR_substrate"/>
    <property type="match status" value="1"/>
</dbReference>
<dbReference type="EMBL" id="CP039287">
    <property type="protein sequence ID" value="QCC00834.1"/>
    <property type="molecule type" value="Genomic_DNA"/>
</dbReference>
<dbReference type="InterPro" id="IPR000847">
    <property type="entry name" value="LysR_HTH_N"/>
</dbReference>
<reference evidence="7 9" key="2">
    <citation type="submission" date="2019-04" db="EMBL/GenBank/DDBJ databases">
        <title>Long-read de novo sequencing of Cupriavidus necator H16.</title>
        <authorList>
            <person name="Little G.T."/>
            <person name="Ehsaan M."/>
            <person name="Arenas-Lopez C."/>
            <person name="Jawed K."/>
            <person name="Winzer K."/>
            <person name="Kovacs K."/>
            <person name="Malys N."/>
            <person name="Minton N.P."/>
        </authorList>
    </citation>
    <scope>NUCLEOTIDE SEQUENCE [LARGE SCALE GENOMIC DNA]</scope>
    <source>
        <strain evidence="7 9">H16</strain>
    </source>
</reference>
<evidence type="ECO:0000256" key="1">
    <source>
        <dbReference type="ARBA" id="ARBA00009437"/>
    </source>
</evidence>
<dbReference type="InterPro" id="IPR050950">
    <property type="entry name" value="HTH-type_LysR_regulators"/>
</dbReference>
<protein>
    <submittedName>
        <fullName evidence="7">LysR family transcriptional regulator</fullName>
    </submittedName>
    <submittedName>
        <fullName evidence="6">Transcriptional regulator, LysR-family</fullName>
    </submittedName>
</protein>
<dbReference type="GO" id="GO:0003677">
    <property type="term" value="F:DNA binding"/>
    <property type="evidence" value="ECO:0007669"/>
    <property type="project" value="UniProtKB-KW"/>
</dbReference>
<evidence type="ECO:0000313" key="6">
    <source>
        <dbReference type="EMBL" id="CAJ92996.1"/>
    </source>
</evidence>
<evidence type="ECO:0000256" key="3">
    <source>
        <dbReference type="ARBA" id="ARBA00023125"/>
    </source>
</evidence>
<evidence type="ECO:0000259" key="5">
    <source>
        <dbReference type="PROSITE" id="PS50931"/>
    </source>
</evidence>
<dbReference type="SUPFAM" id="SSF53850">
    <property type="entry name" value="Periplasmic binding protein-like II"/>
    <property type="match status" value="1"/>
</dbReference>
<evidence type="ECO:0000313" key="7">
    <source>
        <dbReference type="EMBL" id="QCC00834.1"/>
    </source>
</evidence>
<evidence type="ECO:0000313" key="8">
    <source>
        <dbReference type="Proteomes" id="UP000008210"/>
    </source>
</evidence>
<organism evidence="6 8">
    <name type="scientific">Cupriavidus necator (strain ATCC 17699 / DSM 428 / KCTC 22496 / NCIMB 10442 / H16 / Stanier 337)</name>
    <name type="common">Ralstonia eutropha</name>
    <dbReference type="NCBI Taxonomy" id="381666"/>
    <lineage>
        <taxon>Bacteria</taxon>
        <taxon>Pseudomonadati</taxon>
        <taxon>Pseudomonadota</taxon>
        <taxon>Betaproteobacteria</taxon>
        <taxon>Burkholderiales</taxon>
        <taxon>Burkholderiaceae</taxon>
        <taxon>Cupriavidus</taxon>
    </lineage>
</organism>
<accession>Q0KAH5</accession>
<dbReference type="OrthoDB" id="8650466at2"/>
<dbReference type="HOGENOM" id="CLU_039613_6_0_4"/>
<dbReference type="GO" id="GO:0003700">
    <property type="term" value="F:DNA-binding transcription factor activity"/>
    <property type="evidence" value="ECO:0007669"/>
    <property type="project" value="InterPro"/>
</dbReference>
<keyword evidence="3" id="KW-0238">DNA-binding</keyword>
<dbReference type="PANTHER" id="PTHR30419">
    <property type="entry name" value="HTH-TYPE TRANSCRIPTIONAL REGULATOR YBHD"/>
    <property type="match status" value="1"/>
</dbReference>
<dbReference type="PATRIC" id="fig|381666.6.peg.2299"/>
<reference evidence="6 8" key="1">
    <citation type="journal article" date="2006" name="Nat. Biotechnol.">
        <title>Genome sequence of the bioplastic-producing 'Knallgas' bacterium Ralstonia eutropha H16.</title>
        <authorList>
            <person name="Pohlmann A."/>
            <person name="Fricke W.F."/>
            <person name="Reinecke F."/>
            <person name="Kusian B."/>
            <person name="Liesegang H."/>
            <person name="Cramm R."/>
            <person name="Eitinger T."/>
            <person name="Ewering C."/>
            <person name="Potter M."/>
            <person name="Schwartz E."/>
            <person name="Strittmatter A."/>
            <person name="Voss I."/>
            <person name="Gottschalk G."/>
            <person name="Steinbuechel A."/>
            <person name="Friedrich B."/>
            <person name="Bowien B."/>
        </authorList>
    </citation>
    <scope>NUCLEOTIDE SEQUENCE [LARGE SCALE GENOMIC DNA]</scope>
    <source>
        <strain evidence="8">ATCC 17699 / DSM 428 / KCTC 22496 / NCIMB 10442 / H16 / Stanier 337</strain>
        <strain evidence="6">H16</strain>
    </source>
</reference>
<dbReference type="GO" id="GO:0005829">
    <property type="term" value="C:cytosol"/>
    <property type="evidence" value="ECO:0007669"/>
    <property type="project" value="TreeGrafter"/>
</dbReference>
<dbReference type="KEGG" id="reh:H16_A1895"/>
<evidence type="ECO:0000313" key="9">
    <source>
        <dbReference type="Proteomes" id="UP000296079"/>
    </source>
</evidence>
<comment type="similarity">
    <text evidence="1">Belongs to the LysR transcriptional regulatory family.</text>
</comment>
<dbReference type="InterPro" id="IPR036390">
    <property type="entry name" value="WH_DNA-bd_sf"/>
</dbReference>
<dbReference type="Proteomes" id="UP000296079">
    <property type="component" value="Chromosome 1"/>
</dbReference>
<dbReference type="RefSeq" id="WP_011615382.1">
    <property type="nucleotide sequence ID" value="NC_008313.1"/>
</dbReference>
<dbReference type="Proteomes" id="UP000008210">
    <property type="component" value="Chromosome 1"/>
</dbReference>
<dbReference type="AlphaFoldDB" id="Q0KAH5"/>
<gene>
    <name evidence="6" type="ordered locus">H16_A1895</name>
    <name evidence="7" type="ORF">E6A55_09690</name>
</gene>
<proteinExistence type="inferred from homology"/>
<dbReference type="Pfam" id="PF00126">
    <property type="entry name" value="HTH_1"/>
    <property type="match status" value="1"/>
</dbReference>
<name>Q0KAH5_CUPNH</name>
<evidence type="ECO:0000256" key="2">
    <source>
        <dbReference type="ARBA" id="ARBA00023015"/>
    </source>
</evidence>
<dbReference type="InterPro" id="IPR005119">
    <property type="entry name" value="LysR_subst-bd"/>
</dbReference>
<evidence type="ECO:0000256" key="4">
    <source>
        <dbReference type="ARBA" id="ARBA00023163"/>
    </source>
</evidence>
<dbReference type="STRING" id="381666.H16_A1895"/>
<dbReference type="EMBL" id="AM260479">
    <property type="protein sequence ID" value="CAJ92996.1"/>
    <property type="molecule type" value="Genomic_DNA"/>
</dbReference>
<feature type="domain" description="HTH lysR-type" evidence="5">
    <location>
        <begin position="1"/>
        <end position="60"/>
    </location>
</feature>
<dbReference type="InterPro" id="IPR036388">
    <property type="entry name" value="WH-like_DNA-bd_sf"/>
</dbReference>
<keyword evidence="2" id="KW-0805">Transcription regulation</keyword>
<keyword evidence="4" id="KW-0804">Transcription</keyword>